<dbReference type="PANTHER" id="PTHR33828:SF2">
    <property type="entry name" value="NUCLEOLIN"/>
    <property type="match status" value="1"/>
</dbReference>
<feature type="compositionally biased region" description="Basic residues" evidence="1">
    <location>
        <begin position="120"/>
        <end position="130"/>
    </location>
</feature>
<accession>K0RMX6</accession>
<sequence>MAEEERKLAKPGERRAPVRCASTRVRFGDNCENASPVPLTDNLLQQLGQKHPTPTPGNGDRVFYETLLKQRPDSHMALEWCVQYGVLDSDAAHKAYKKVLKRKEIAKTSGSGSKSPPPPSKKKKKSKKSKSIVDDVEFDAGLDAGGDEGIGTAVM</sequence>
<evidence type="ECO:0000313" key="2">
    <source>
        <dbReference type="EMBL" id="EJK50226.1"/>
    </source>
</evidence>
<evidence type="ECO:0000256" key="1">
    <source>
        <dbReference type="SAM" id="MobiDB-lite"/>
    </source>
</evidence>
<proteinExistence type="predicted"/>
<protein>
    <submittedName>
        <fullName evidence="2">Uncharacterized protein</fullName>
    </submittedName>
</protein>
<dbReference type="Proteomes" id="UP000266841">
    <property type="component" value="Unassembled WGS sequence"/>
</dbReference>
<dbReference type="EMBL" id="AGNL01044101">
    <property type="protein sequence ID" value="EJK50226.1"/>
    <property type="molecule type" value="Genomic_DNA"/>
</dbReference>
<reference evidence="2 3" key="1">
    <citation type="journal article" date="2012" name="Genome Biol.">
        <title>Genome and low-iron response of an oceanic diatom adapted to chronic iron limitation.</title>
        <authorList>
            <person name="Lommer M."/>
            <person name="Specht M."/>
            <person name="Roy A.S."/>
            <person name="Kraemer L."/>
            <person name="Andreson R."/>
            <person name="Gutowska M.A."/>
            <person name="Wolf J."/>
            <person name="Bergner S.V."/>
            <person name="Schilhabel M.B."/>
            <person name="Klostermeier U.C."/>
            <person name="Beiko R.G."/>
            <person name="Rosenstiel P."/>
            <person name="Hippler M."/>
            <person name="Laroche J."/>
        </authorList>
    </citation>
    <scope>NUCLEOTIDE SEQUENCE [LARGE SCALE GENOMIC DNA]</scope>
    <source>
        <strain evidence="2 3">CCMP1005</strain>
    </source>
</reference>
<comment type="caution">
    <text evidence="2">The sequence shown here is derived from an EMBL/GenBank/DDBJ whole genome shotgun (WGS) entry which is preliminary data.</text>
</comment>
<evidence type="ECO:0000313" key="3">
    <source>
        <dbReference type="Proteomes" id="UP000266841"/>
    </source>
</evidence>
<dbReference type="OMA" id="MAQEWCV"/>
<feature type="region of interest" description="Disordered" evidence="1">
    <location>
        <begin position="104"/>
        <end position="155"/>
    </location>
</feature>
<dbReference type="eggNOG" id="ENOG502RRB4">
    <property type="taxonomic scope" value="Eukaryota"/>
</dbReference>
<name>K0RMX6_THAOC</name>
<dbReference type="PANTHER" id="PTHR33828">
    <property type="entry name" value="OS05G0596200 PROTEIN"/>
    <property type="match status" value="1"/>
</dbReference>
<keyword evidence="3" id="KW-1185">Reference proteome</keyword>
<dbReference type="OrthoDB" id="361835at2759"/>
<gene>
    <name evidence="2" type="ORF">THAOC_30827</name>
</gene>
<organism evidence="2 3">
    <name type="scientific">Thalassiosira oceanica</name>
    <name type="common">Marine diatom</name>
    <dbReference type="NCBI Taxonomy" id="159749"/>
    <lineage>
        <taxon>Eukaryota</taxon>
        <taxon>Sar</taxon>
        <taxon>Stramenopiles</taxon>
        <taxon>Ochrophyta</taxon>
        <taxon>Bacillariophyta</taxon>
        <taxon>Coscinodiscophyceae</taxon>
        <taxon>Thalassiosirophycidae</taxon>
        <taxon>Thalassiosirales</taxon>
        <taxon>Thalassiosiraceae</taxon>
        <taxon>Thalassiosira</taxon>
    </lineage>
</organism>
<dbReference type="AlphaFoldDB" id="K0RMX6"/>